<feature type="compositionally biased region" description="Low complexity" evidence="1">
    <location>
        <begin position="149"/>
        <end position="163"/>
    </location>
</feature>
<dbReference type="OrthoDB" id="2506837at2759"/>
<dbReference type="EMBL" id="AVOT02028438">
    <property type="protein sequence ID" value="MBW0520933.1"/>
    <property type="molecule type" value="Genomic_DNA"/>
</dbReference>
<protein>
    <submittedName>
        <fullName evidence="2">Uncharacterized protein</fullName>
    </submittedName>
</protein>
<name>A0A9Q3EL73_9BASI</name>
<evidence type="ECO:0000313" key="2">
    <source>
        <dbReference type="EMBL" id="MBW0520933.1"/>
    </source>
</evidence>
<evidence type="ECO:0000256" key="1">
    <source>
        <dbReference type="SAM" id="MobiDB-lite"/>
    </source>
</evidence>
<proteinExistence type="predicted"/>
<feature type="region of interest" description="Disordered" evidence="1">
    <location>
        <begin position="130"/>
        <end position="222"/>
    </location>
</feature>
<keyword evidence="3" id="KW-1185">Reference proteome</keyword>
<dbReference type="AlphaFoldDB" id="A0A9Q3EL73"/>
<reference evidence="2" key="1">
    <citation type="submission" date="2021-03" db="EMBL/GenBank/DDBJ databases">
        <title>Draft genome sequence of rust myrtle Austropuccinia psidii MF-1, a brazilian biotype.</title>
        <authorList>
            <person name="Quecine M.C."/>
            <person name="Pachon D.M.R."/>
            <person name="Bonatelli M.L."/>
            <person name="Correr F.H."/>
            <person name="Franceschini L.M."/>
            <person name="Leite T.F."/>
            <person name="Margarido G.R.A."/>
            <person name="Almeida C.A."/>
            <person name="Ferrarezi J.A."/>
            <person name="Labate C.A."/>
        </authorList>
    </citation>
    <scope>NUCLEOTIDE SEQUENCE</scope>
    <source>
        <strain evidence="2">MF-1</strain>
    </source>
</reference>
<sequence length="222" mass="25569">MQGLCHKGAFVSFRDSQRFFQKSRSLNEGQQQDFGQIKSAPLHPRCRPIVPIRSASTKVPRNMPLDFYHPDWFNKCNYAQRSSMENSKQVAFVPLSIVKMSKNIHPDENLCNKAFNEKYWEEVTQPYDLSHEGAESSGNDDENSEENEYSNGDIIDLGNGESYESSKEEGEINEANNDQGSHEGRARWTQEADEEMTDAFDQQPRQVGHPFFKEQLDTNVWH</sequence>
<gene>
    <name evidence="2" type="ORF">O181_060648</name>
</gene>
<comment type="caution">
    <text evidence="2">The sequence shown here is derived from an EMBL/GenBank/DDBJ whole genome shotgun (WGS) entry which is preliminary data.</text>
</comment>
<dbReference type="Proteomes" id="UP000765509">
    <property type="component" value="Unassembled WGS sequence"/>
</dbReference>
<feature type="compositionally biased region" description="Acidic residues" evidence="1">
    <location>
        <begin position="138"/>
        <end position="148"/>
    </location>
</feature>
<organism evidence="2 3">
    <name type="scientific">Austropuccinia psidii MF-1</name>
    <dbReference type="NCBI Taxonomy" id="1389203"/>
    <lineage>
        <taxon>Eukaryota</taxon>
        <taxon>Fungi</taxon>
        <taxon>Dikarya</taxon>
        <taxon>Basidiomycota</taxon>
        <taxon>Pucciniomycotina</taxon>
        <taxon>Pucciniomycetes</taxon>
        <taxon>Pucciniales</taxon>
        <taxon>Sphaerophragmiaceae</taxon>
        <taxon>Austropuccinia</taxon>
    </lineage>
</organism>
<accession>A0A9Q3EL73</accession>
<evidence type="ECO:0000313" key="3">
    <source>
        <dbReference type="Proteomes" id="UP000765509"/>
    </source>
</evidence>
<feature type="compositionally biased region" description="Basic and acidic residues" evidence="1">
    <location>
        <begin position="180"/>
        <end position="190"/>
    </location>
</feature>